<dbReference type="InterPro" id="IPR029052">
    <property type="entry name" value="Metallo-depent_PP-like"/>
</dbReference>
<dbReference type="PANTHER" id="PTHR43143:SF5">
    <property type="entry name" value="SECRETED PROTEIN"/>
    <property type="match status" value="1"/>
</dbReference>
<evidence type="ECO:0000313" key="1">
    <source>
        <dbReference type="EMBL" id="KKK47314.1"/>
    </source>
</evidence>
<name>A0A0F8XZ96_9ZZZZ</name>
<comment type="caution">
    <text evidence="1">The sequence shown here is derived from an EMBL/GenBank/DDBJ whole genome shotgun (WGS) entry which is preliminary data.</text>
</comment>
<evidence type="ECO:0008006" key="2">
    <source>
        <dbReference type="Google" id="ProtNLM"/>
    </source>
</evidence>
<reference evidence="1" key="1">
    <citation type="journal article" date="2015" name="Nature">
        <title>Complex archaea that bridge the gap between prokaryotes and eukaryotes.</title>
        <authorList>
            <person name="Spang A."/>
            <person name="Saw J.H."/>
            <person name="Jorgensen S.L."/>
            <person name="Zaremba-Niedzwiedzka K."/>
            <person name="Martijn J."/>
            <person name="Lind A.E."/>
            <person name="van Eijk R."/>
            <person name="Schleper C."/>
            <person name="Guy L."/>
            <person name="Ettema T.J."/>
        </authorList>
    </citation>
    <scope>NUCLEOTIDE SEQUENCE</scope>
</reference>
<proteinExistence type="predicted"/>
<dbReference type="PANTHER" id="PTHR43143">
    <property type="entry name" value="METALLOPHOSPHOESTERASE, CALCINEURIN SUPERFAMILY"/>
    <property type="match status" value="1"/>
</dbReference>
<dbReference type="Gene3D" id="3.60.21.10">
    <property type="match status" value="1"/>
</dbReference>
<dbReference type="SUPFAM" id="SSF56300">
    <property type="entry name" value="Metallo-dependent phosphatases"/>
    <property type="match status" value="1"/>
</dbReference>
<accession>A0A0F8XZ96</accession>
<feature type="non-terminal residue" evidence="1">
    <location>
        <position position="335"/>
    </location>
</feature>
<feature type="non-terminal residue" evidence="1">
    <location>
        <position position="1"/>
    </location>
</feature>
<organism evidence="1">
    <name type="scientific">marine sediment metagenome</name>
    <dbReference type="NCBI Taxonomy" id="412755"/>
    <lineage>
        <taxon>unclassified sequences</taxon>
        <taxon>metagenomes</taxon>
        <taxon>ecological metagenomes</taxon>
    </lineage>
</organism>
<sequence length="335" mass="36152">TGPAFDPQRKGGATVSRQPFRANARVLARVASILALIVAAASTRAADPLPFVDGSWTIVLLPDTQKYSSASNPAVSAIFSQMTTWAVANKASRNIQFLTGLGDITDYDSTAEWNVAKGAMSALDGHLPYALVTGNHDYSGGTAADRTTRLNDYFSASDNPLNDPDQLGTLAAFYQPGRLESTVHRFIAPDGRKMAIFALEWGPRDGVVAWADGLAAGLADHTALLVTHAYLYSDDTRYDWSTYGASQSWNPHAYGTASDPDGTNDGEELWTKLVRKHGNFEMTFNGHVLNDGLGYLASTADEGNTVHQMLFNTQMEANGGNGWLRLLEFLPDGRT</sequence>
<dbReference type="EMBL" id="LAZR01069639">
    <property type="protein sequence ID" value="KKK47314.1"/>
    <property type="molecule type" value="Genomic_DNA"/>
</dbReference>
<gene>
    <name evidence="1" type="ORF">LCGC14_3156460</name>
</gene>
<dbReference type="AlphaFoldDB" id="A0A0F8XZ96"/>
<dbReference type="InterPro" id="IPR051918">
    <property type="entry name" value="STPP_CPPED1"/>
</dbReference>
<protein>
    <recommendedName>
        <fullName evidence="2">Calcineurin-like phosphoesterase domain-containing protein</fullName>
    </recommendedName>
</protein>